<comment type="caution">
    <text evidence="9">The sequence shown here is derived from an EMBL/GenBank/DDBJ whole genome shotgun (WGS) entry which is preliminary data.</text>
</comment>
<feature type="transmembrane region" description="Helical" evidence="7">
    <location>
        <begin position="272"/>
        <end position="291"/>
    </location>
</feature>
<dbReference type="RefSeq" id="WP_171326641.1">
    <property type="nucleotide sequence ID" value="NZ_JABFBC010000003.1"/>
</dbReference>
<dbReference type="InterPro" id="IPR020846">
    <property type="entry name" value="MFS_dom"/>
</dbReference>
<sequence>MTNQIQARRTIVFVNAAHAFDHFVILIYPTAVIAMAPELGLSYAALIGLATGTFLAFGLFSLPMGWLSGRLGRRNMLAAFFLGSGISLLGLATAATPLVLGAWLLVLGVFAAIYHPVGTAMLVSNARKLGRDLGWNGVWGNLGAGLASGVTAFVAAWFGWRAAFAVPGVVLLAMGATFLLMVEDDRANAHTRKNDVPTIPVTRPRLLIGLFALALLAGGFTFNMTTIALPKVIDEKLGLDLPLTLVGTLATMTFLFGALTQLLMGRLIDRHPLPAIFVGLSFVQMTGLVVASLSTGVALMVGLALAMVGTYGQVTIKDAIVARYVPAERRATAYSIRYFVGSSVSGLAAPLIAFTYGFGGFPVVLGVTACFGIAIFVSAILFRWAATPPRPQLATA</sequence>
<feature type="transmembrane region" description="Helical" evidence="7">
    <location>
        <begin position="336"/>
        <end position="357"/>
    </location>
</feature>
<feature type="transmembrane region" description="Helical" evidence="7">
    <location>
        <begin position="297"/>
        <end position="316"/>
    </location>
</feature>
<evidence type="ECO:0000313" key="10">
    <source>
        <dbReference type="Proteomes" id="UP000572377"/>
    </source>
</evidence>
<accession>A0A849L5Y0</accession>
<evidence type="ECO:0000256" key="7">
    <source>
        <dbReference type="SAM" id="Phobius"/>
    </source>
</evidence>
<feature type="transmembrane region" description="Helical" evidence="7">
    <location>
        <begin position="76"/>
        <end position="96"/>
    </location>
</feature>
<dbReference type="InterPro" id="IPR011701">
    <property type="entry name" value="MFS"/>
</dbReference>
<evidence type="ECO:0000256" key="1">
    <source>
        <dbReference type="ARBA" id="ARBA00004651"/>
    </source>
</evidence>
<gene>
    <name evidence="9" type="ORF">HMH01_15150</name>
</gene>
<dbReference type="GO" id="GO:0005886">
    <property type="term" value="C:plasma membrane"/>
    <property type="evidence" value="ECO:0007669"/>
    <property type="project" value="UniProtKB-SubCell"/>
</dbReference>
<feature type="transmembrane region" description="Helical" evidence="7">
    <location>
        <begin position="241"/>
        <end position="260"/>
    </location>
</feature>
<feature type="transmembrane region" description="Helical" evidence="7">
    <location>
        <begin position="12"/>
        <end position="35"/>
    </location>
</feature>
<name>A0A849L5Y0_9RHOB</name>
<dbReference type="GO" id="GO:0022857">
    <property type="term" value="F:transmembrane transporter activity"/>
    <property type="evidence" value="ECO:0007669"/>
    <property type="project" value="InterPro"/>
</dbReference>
<dbReference type="Gene3D" id="1.20.1250.20">
    <property type="entry name" value="MFS general substrate transporter like domains"/>
    <property type="match status" value="2"/>
</dbReference>
<feature type="transmembrane region" description="Helical" evidence="7">
    <location>
        <begin position="41"/>
        <end position="64"/>
    </location>
</feature>
<dbReference type="PANTHER" id="PTHR23517">
    <property type="entry name" value="RESISTANCE PROTEIN MDTM, PUTATIVE-RELATED-RELATED"/>
    <property type="match status" value="1"/>
</dbReference>
<dbReference type="Pfam" id="PF07690">
    <property type="entry name" value="MFS_1"/>
    <property type="match status" value="1"/>
</dbReference>
<proteinExistence type="predicted"/>
<comment type="subcellular location">
    <subcellularLocation>
        <location evidence="1">Cell membrane</location>
        <topology evidence="1">Multi-pass membrane protein</topology>
    </subcellularLocation>
</comment>
<dbReference type="Proteomes" id="UP000572377">
    <property type="component" value="Unassembled WGS sequence"/>
</dbReference>
<evidence type="ECO:0000256" key="5">
    <source>
        <dbReference type="ARBA" id="ARBA00022989"/>
    </source>
</evidence>
<feature type="transmembrane region" description="Helical" evidence="7">
    <location>
        <begin position="164"/>
        <end position="182"/>
    </location>
</feature>
<evidence type="ECO:0000256" key="2">
    <source>
        <dbReference type="ARBA" id="ARBA00022448"/>
    </source>
</evidence>
<evidence type="ECO:0000313" key="9">
    <source>
        <dbReference type="EMBL" id="NNU81776.1"/>
    </source>
</evidence>
<dbReference type="InterPro" id="IPR050171">
    <property type="entry name" value="MFS_Transporters"/>
</dbReference>
<organism evidence="9 10">
    <name type="scientific">Halovulum dunhuangense</name>
    <dbReference type="NCBI Taxonomy" id="1505036"/>
    <lineage>
        <taxon>Bacteria</taxon>
        <taxon>Pseudomonadati</taxon>
        <taxon>Pseudomonadota</taxon>
        <taxon>Alphaproteobacteria</taxon>
        <taxon>Rhodobacterales</taxon>
        <taxon>Paracoccaceae</taxon>
        <taxon>Halovulum</taxon>
    </lineage>
</organism>
<reference evidence="9 10" key="1">
    <citation type="submission" date="2020-05" db="EMBL/GenBank/DDBJ databases">
        <title>Gimesia benthica sp. nov., a novel planctomycete isolated from a deep-sea water sample of the Northwest Indian Ocean.</title>
        <authorList>
            <person name="Wang J."/>
            <person name="Ruan C."/>
            <person name="Song L."/>
            <person name="Zhu Y."/>
            <person name="Li A."/>
            <person name="Zheng X."/>
            <person name="Wang L."/>
            <person name="Lu Z."/>
            <person name="Huang Y."/>
            <person name="Du W."/>
            <person name="Zhou Y."/>
            <person name="Huang L."/>
            <person name="Dai X."/>
        </authorList>
    </citation>
    <scope>NUCLEOTIDE SEQUENCE [LARGE SCALE GENOMIC DNA]</scope>
    <source>
        <strain evidence="9 10">YYQ-30</strain>
    </source>
</reference>
<feature type="transmembrane region" description="Helical" evidence="7">
    <location>
        <begin position="363"/>
        <end position="382"/>
    </location>
</feature>
<dbReference type="SUPFAM" id="SSF103473">
    <property type="entry name" value="MFS general substrate transporter"/>
    <property type="match status" value="1"/>
</dbReference>
<feature type="domain" description="Major facilitator superfamily (MFS) profile" evidence="8">
    <location>
        <begin position="7"/>
        <end position="387"/>
    </location>
</feature>
<evidence type="ECO:0000256" key="6">
    <source>
        <dbReference type="ARBA" id="ARBA00023136"/>
    </source>
</evidence>
<dbReference type="InterPro" id="IPR036259">
    <property type="entry name" value="MFS_trans_sf"/>
</dbReference>
<feature type="transmembrane region" description="Helical" evidence="7">
    <location>
        <begin position="206"/>
        <end position="229"/>
    </location>
</feature>
<evidence type="ECO:0000259" key="8">
    <source>
        <dbReference type="PROSITE" id="PS50850"/>
    </source>
</evidence>
<dbReference type="PROSITE" id="PS50850">
    <property type="entry name" value="MFS"/>
    <property type="match status" value="1"/>
</dbReference>
<feature type="transmembrane region" description="Helical" evidence="7">
    <location>
        <begin position="138"/>
        <end position="158"/>
    </location>
</feature>
<dbReference type="PANTHER" id="PTHR23517:SF2">
    <property type="entry name" value="MULTIDRUG RESISTANCE PROTEIN MDTH"/>
    <property type="match status" value="1"/>
</dbReference>
<keyword evidence="4 7" id="KW-0812">Transmembrane</keyword>
<keyword evidence="10" id="KW-1185">Reference proteome</keyword>
<keyword evidence="5 7" id="KW-1133">Transmembrane helix</keyword>
<keyword evidence="2" id="KW-0813">Transport</keyword>
<feature type="transmembrane region" description="Helical" evidence="7">
    <location>
        <begin position="102"/>
        <end position="126"/>
    </location>
</feature>
<dbReference type="EMBL" id="JABFBC010000003">
    <property type="protein sequence ID" value="NNU81776.1"/>
    <property type="molecule type" value="Genomic_DNA"/>
</dbReference>
<dbReference type="AlphaFoldDB" id="A0A849L5Y0"/>
<evidence type="ECO:0000256" key="4">
    <source>
        <dbReference type="ARBA" id="ARBA00022692"/>
    </source>
</evidence>
<keyword evidence="3" id="KW-1003">Cell membrane</keyword>
<evidence type="ECO:0000256" key="3">
    <source>
        <dbReference type="ARBA" id="ARBA00022475"/>
    </source>
</evidence>
<protein>
    <submittedName>
        <fullName evidence="9">MFS transporter</fullName>
    </submittedName>
</protein>
<keyword evidence="6 7" id="KW-0472">Membrane</keyword>